<evidence type="ECO:0000313" key="1">
    <source>
        <dbReference type="EMBL" id="RXG84969.1"/>
    </source>
</evidence>
<reference evidence="1 2" key="1">
    <citation type="submission" date="2018-11" db="EMBL/GenBank/DDBJ databases">
        <title>Bradyrhizobium sp. nov., isolated from effective nodules of peanut in China.</title>
        <authorList>
            <person name="Li Y."/>
        </authorList>
    </citation>
    <scope>NUCLEOTIDE SEQUENCE [LARGE SCALE GENOMIC DNA]</scope>
    <source>
        <strain evidence="1 2">CCBAU 51770</strain>
    </source>
</reference>
<proteinExistence type="predicted"/>
<sequence length="92" mass="9835">MRRSNPDCLRGGGSLDCFAPLAMTTLMQLCAPSLASRAPDAAQRFFSGALQSRGPCNSETRRPPGSASGMRECSALLCTLLRSCNKTVIQRN</sequence>
<organism evidence="1 2">
    <name type="scientific">Bradyrhizobium zhanjiangense</name>
    <dbReference type="NCBI Taxonomy" id="1325107"/>
    <lineage>
        <taxon>Bacteria</taxon>
        <taxon>Pseudomonadati</taxon>
        <taxon>Pseudomonadota</taxon>
        <taxon>Alphaproteobacteria</taxon>
        <taxon>Hyphomicrobiales</taxon>
        <taxon>Nitrobacteraceae</taxon>
        <taxon>Bradyrhizobium</taxon>
    </lineage>
</organism>
<dbReference type="AlphaFoldDB" id="A0A4Q0Q846"/>
<accession>A0A4Q0Q846</accession>
<name>A0A4Q0Q846_9BRAD</name>
<dbReference type="Proteomes" id="UP000290174">
    <property type="component" value="Unassembled WGS sequence"/>
</dbReference>
<gene>
    <name evidence="1" type="ORF">EAS61_37630</name>
</gene>
<evidence type="ECO:0000313" key="2">
    <source>
        <dbReference type="Proteomes" id="UP000290174"/>
    </source>
</evidence>
<protein>
    <submittedName>
        <fullName evidence="1">Uncharacterized protein</fullName>
    </submittedName>
</protein>
<comment type="caution">
    <text evidence="1">The sequence shown here is derived from an EMBL/GenBank/DDBJ whole genome shotgun (WGS) entry which is preliminary data.</text>
</comment>
<dbReference type="EMBL" id="RKMK01000064">
    <property type="protein sequence ID" value="RXG84969.1"/>
    <property type="molecule type" value="Genomic_DNA"/>
</dbReference>